<dbReference type="Proteomes" id="UP000770785">
    <property type="component" value="Unassembled WGS sequence"/>
</dbReference>
<reference evidence="2 3" key="1">
    <citation type="submission" date="2020-03" db="EMBL/GenBank/DDBJ databases">
        <title>Genomic Encyclopedia of Type Strains, Phase IV (KMG-IV): sequencing the most valuable type-strain genomes for metagenomic binning, comparative biology and taxonomic classification.</title>
        <authorList>
            <person name="Goeker M."/>
        </authorList>
    </citation>
    <scope>NUCLEOTIDE SEQUENCE [LARGE SCALE GENOMIC DNA]</scope>
    <source>
        <strain evidence="2 3">DSM 105096</strain>
    </source>
</reference>
<name>A0ABX0X669_9BACT</name>
<dbReference type="SUPFAM" id="SSF81343">
    <property type="entry name" value="Fumarate reductase respiratory complex transmembrane subunits"/>
    <property type="match status" value="1"/>
</dbReference>
<evidence type="ECO:0000313" key="2">
    <source>
        <dbReference type="EMBL" id="NJC24575.1"/>
    </source>
</evidence>
<dbReference type="EMBL" id="JAATJH010000001">
    <property type="protein sequence ID" value="NJC24575.1"/>
    <property type="molecule type" value="Genomic_DNA"/>
</dbReference>
<evidence type="ECO:0000313" key="3">
    <source>
        <dbReference type="Proteomes" id="UP000770785"/>
    </source>
</evidence>
<accession>A0ABX0X669</accession>
<feature type="transmembrane region" description="Helical" evidence="1">
    <location>
        <begin position="210"/>
        <end position="231"/>
    </location>
</feature>
<feature type="transmembrane region" description="Helical" evidence="1">
    <location>
        <begin position="62"/>
        <end position="85"/>
    </location>
</feature>
<dbReference type="InterPro" id="IPR011138">
    <property type="entry name" value="Cytochrome_b-558"/>
</dbReference>
<feature type="transmembrane region" description="Helical" evidence="1">
    <location>
        <begin position="168"/>
        <end position="189"/>
    </location>
</feature>
<evidence type="ECO:0000256" key="1">
    <source>
        <dbReference type="SAM" id="Phobius"/>
    </source>
</evidence>
<feature type="transmembrane region" description="Helical" evidence="1">
    <location>
        <begin position="21"/>
        <end position="42"/>
    </location>
</feature>
<keyword evidence="1" id="KW-1133">Transmembrane helix</keyword>
<dbReference type="Gene3D" id="1.20.1300.10">
    <property type="entry name" value="Fumarate reductase/succinate dehydrogenase, transmembrane subunit"/>
    <property type="match status" value="1"/>
</dbReference>
<sequence length="236" mass="26323">MNSWIARFLTSSIGKKVVMSLTGLFLISFLAVHLAGNLQLIGSLDGGQAFNEYAYFMTNNPLIKFTSYGLYAGILLHAIQGILLWRKNIAARGTVRYAVKNDRVASATKSSIYMGSLGTVILIFIIVHMVQFWAQMHFTSNVGDVTYAGAEYAVKDLYTLVKGAYTNIWFVIFYVVSMIFISFHLLHGFESAFQTLGLNHPKWSPLIKTIGRAYAVLVPLGFAIIPILMYIENQQS</sequence>
<keyword evidence="1" id="KW-0812">Transmembrane</keyword>
<dbReference type="NCBIfam" id="TIGR02046">
    <property type="entry name" value="sdhC_b558_fam"/>
    <property type="match status" value="1"/>
</dbReference>
<dbReference type="InterPro" id="IPR034804">
    <property type="entry name" value="SQR/QFR_C/D"/>
</dbReference>
<dbReference type="CDD" id="cd03498">
    <property type="entry name" value="SQR_TypeB_2_TM"/>
    <property type="match status" value="1"/>
</dbReference>
<protein>
    <submittedName>
        <fullName evidence="2">Succinate dehydrogenase / fumarate reductase cytochrome b subunit</fullName>
    </submittedName>
</protein>
<keyword evidence="3" id="KW-1185">Reference proteome</keyword>
<feature type="transmembrane region" description="Helical" evidence="1">
    <location>
        <begin position="112"/>
        <end position="134"/>
    </location>
</feature>
<comment type="caution">
    <text evidence="2">The sequence shown here is derived from an EMBL/GenBank/DDBJ whole genome shotgun (WGS) entry which is preliminary data.</text>
</comment>
<gene>
    <name evidence="2" type="ORF">GGR27_000056</name>
</gene>
<dbReference type="RefSeq" id="WP_168035397.1">
    <property type="nucleotide sequence ID" value="NZ_JAATJH010000001.1"/>
</dbReference>
<proteinExistence type="predicted"/>
<keyword evidence="1" id="KW-0472">Membrane</keyword>
<organism evidence="2 3">
    <name type="scientific">Neolewinella antarctica</name>
    <dbReference type="NCBI Taxonomy" id="442734"/>
    <lineage>
        <taxon>Bacteria</taxon>
        <taxon>Pseudomonadati</taxon>
        <taxon>Bacteroidota</taxon>
        <taxon>Saprospiria</taxon>
        <taxon>Saprospirales</taxon>
        <taxon>Lewinellaceae</taxon>
        <taxon>Neolewinella</taxon>
    </lineage>
</organism>